<evidence type="ECO:0000313" key="2">
    <source>
        <dbReference type="EMBL" id="KAF6217858.1"/>
    </source>
</evidence>
<dbReference type="Pfam" id="PF06985">
    <property type="entry name" value="HET"/>
    <property type="match status" value="1"/>
</dbReference>
<protein>
    <recommendedName>
        <fullName evidence="1">Heterokaryon incompatibility domain-containing protein</fullName>
    </recommendedName>
</protein>
<comment type="caution">
    <text evidence="2">The sequence shown here is derived from an EMBL/GenBank/DDBJ whole genome shotgun (WGS) entry which is preliminary data.</text>
</comment>
<dbReference type="PANTHER" id="PTHR33112:SF11">
    <property type="entry name" value="HETEROKARYON INCOMPATIBILITY DOMAIN-CONTAINING PROTEIN"/>
    <property type="match status" value="1"/>
</dbReference>
<organism evidence="2 3">
    <name type="scientific">Letharia lupina</name>
    <dbReference type="NCBI Taxonomy" id="560253"/>
    <lineage>
        <taxon>Eukaryota</taxon>
        <taxon>Fungi</taxon>
        <taxon>Dikarya</taxon>
        <taxon>Ascomycota</taxon>
        <taxon>Pezizomycotina</taxon>
        <taxon>Lecanoromycetes</taxon>
        <taxon>OSLEUM clade</taxon>
        <taxon>Lecanoromycetidae</taxon>
        <taxon>Lecanorales</taxon>
        <taxon>Lecanorineae</taxon>
        <taxon>Parmeliaceae</taxon>
        <taxon>Letharia</taxon>
    </lineage>
</organism>
<dbReference type="EMBL" id="JACCJB010000024">
    <property type="protein sequence ID" value="KAF6217858.1"/>
    <property type="molecule type" value="Genomic_DNA"/>
</dbReference>
<evidence type="ECO:0000259" key="1">
    <source>
        <dbReference type="Pfam" id="PF06985"/>
    </source>
</evidence>
<name>A0A8H6C6G7_9LECA</name>
<dbReference type="RefSeq" id="XP_037147293.1">
    <property type="nucleotide sequence ID" value="XM_037297168.1"/>
</dbReference>
<reference evidence="2 3" key="1">
    <citation type="journal article" date="2020" name="Genomics">
        <title>Complete, high-quality genomes from long-read metagenomic sequencing of two wolf lichen thalli reveals enigmatic genome architecture.</title>
        <authorList>
            <person name="McKenzie S.K."/>
            <person name="Walston R.F."/>
            <person name="Allen J.L."/>
        </authorList>
    </citation>
    <scope>NUCLEOTIDE SEQUENCE [LARGE SCALE GENOMIC DNA]</scope>
    <source>
        <strain evidence="2">WasteWater1</strain>
    </source>
</reference>
<proteinExistence type="predicted"/>
<feature type="domain" description="Heterokaryon incompatibility" evidence="1">
    <location>
        <begin position="280"/>
        <end position="435"/>
    </location>
</feature>
<dbReference type="InterPro" id="IPR010730">
    <property type="entry name" value="HET"/>
</dbReference>
<evidence type="ECO:0000313" key="3">
    <source>
        <dbReference type="Proteomes" id="UP000593566"/>
    </source>
</evidence>
<gene>
    <name evidence="2" type="ORF">HO133_006270</name>
</gene>
<accession>A0A8H6C6G7</accession>
<dbReference type="PANTHER" id="PTHR33112">
    <property type="entry name" value="DOMAIN PROTEIN, PUTATIVE-RELATED"/>
    <property type="match status" value="1"/>
</dbReference>
<dbReference type="GeneID" id="59334671"/>
<sequence>MVYHTFQTLLENVKTRSDPGSGTVLCDACQGMFKIWNRPQHTPIIGTQVAFDAVRWYGKLDYFSVNNMRRHHSSSEDMQAAADQGCQICLVLCEHWAQFDESEKRSISAFVSVIQQPICGFIRMQAKPGMRFWWLDFWRNARSFALWLRYRRTFSLYRVQQLARNEATTILFQFGDADDRAVILELHPHLDWWHTSACTACDGSAVHELGDSTGSPDTIAQIKQWYGNCVEGHPDCSPGRFIPAFENASWIPTRLINIGQSNASKKCCLELSNELSPVSYMTLSHCWGERDGPRPPKLTNANVDSMRNRIPIEALPRSFNDAVQVARSLGVSYLWIDSLCIIQDSMEDWRRESRLMDKVYRYSACNIMAEAAINCDGGLFFGRDPQRLGIFTLDEKQTSSLSYRSTVCFTQDYVNSKSDRGNGSPLYSRGWVCQERWLAPRQISFHSNQVFWECTKLKACEAFPSWEAKVDQDGNFPTQRRTSQPWDKGLFYPHRHTVNRRDTFSFSWRAMVESYTTCTLTEEQDKLIAIQGLVNIYKSLRDDDYLAGLWRNQLPSGLMWTTRNGLQANGEPTYRPGTYRAPSWSWASVEGIIEIFPEVYPEEERWVELCQVLEARTTPLGEVTTGQVSDGYIKLRGRLLSTEDLSFHSSPKGKIVQIARSRGGDPSKSWINCQIDDTVQWSPKNNVLLPVLQCDHRSPQSCMLKGLVLVPVEGHADTFERIGTWNDNATREGIDPFGWFKEAAEQEERVVLLV</sequence>
<keyword evidence="3" id="KW-1185">Reference proteome</keyword>
<dbReference type="Proteomes" id="UP000593566">
    <property type="component" value="Unassembled WGS sequence"/>
</dbReference>
<dbReference type="AlphaFoldDB" id="A0A8H6C6G7"/>